<dbReference type="GO" id="GO:0016020">
    <property type="term" value="C:membrane"/>
    <property type="evidence" value="ECO:0007669"/>
    <property type="project" value="UniProtKB-SubCell"/>
</dbReference>
<keyword evidence="5" id="KW-0472">Membrane</keyword>
<dbReference type="PANTHER" id="PTHR32089">
    <property type="entry name" value="METHYL-ACCEPTING CHEMOTAXIS PROTEIN MCPB"/>
    <property type="match status" value="1"/>
</dbReference>
<evidence type="ECO:0000313" key="8">
    <source>
        <dbReference type="EMBL" id="SMB31545.1"/>
    </source>
</evidence>
<accession>A0A7Z7HSZ4</accession>
<dbReference type="InterPro" id="IPR004089">
    <property type="entry name" value="MCPsignal_dom"/>
</dbReference>
<proteinExistence type="inferred from homology"/>
<evidence type="ECO:0000259" key="6">
    <source>
        <dbReference type="PROSITE" id="PS50111"/>
    </source>
</evidence>
<evidence type="ECO:0000256" key="4">
    <source>
        <dbReference type="PROSITE-ProRule" id="PRU00284"/>
    </source>
</evidence>
<dbReference type="Pfam" id="PF00672">
    <property type="entry name" value="HAMP"/>
    <property type="match status" value="1"/>
</dbReference>
<dbReference type="PRINTS" id="PR00260">
    <property type="entry name" value="CHEMTRNSDUCR"/>
</dbReference>
<keyword evidence="2 4" id="KW-0807">Transducer</keyword>
<sequence>MALAMGALLSFLVAITLIGHFSAIRIQSEYIDYLAGDNARRIGFYEMYGQGLQTGQALRNIVLDPDNPKAYENHQRATAQFDKAAEDMQQHDEERAHTGLPQKIVHLRTAHRNAQEQVIALVASGQMDSAKALLNSEETPKWREMRQLMLDEIKRLDDAVPVLIEGLTARADATRRQTLTLSCIAILLGLVLGIAITRSITRPLAHLQEILEKVEASGDCTLRVGAHASDEVGRTAAAFDRMMTRIAELIAETSRSAQAITEAAHAMLTTGTDVVKHSAAQSTAAVDVAAAIEETSVSISETAGNARCVDEMAVRTCSHIQRTLEAVQGTTSNIGNLATMISRTSADISLLADNSKQIDGIVQTIKAIAEQTNLLALNAAIEAARAGEQGRGFAVVADEVRKLAENTAQATQEISSLIHTIQSRIDAAVEQMTQANDQAGNSQEMVAATATALNEVGSDTEKMIDAVRSIALAMQEQDTAVQQVAQRIEYIAQMSEANDSAARLAAETARSLDERANHLHAAVGCFRV</sequence>
<name>A0A7Z7HSZ4_9PROT</name>
<reference evidence="8" key="1">
    <citation type="submission" date="2017-03" db="EMBL/GenBank/DDBJ databases">
        <authorList>
            <consortium name="AG Boll"/>
        </authorList>
    </citation>
    <scope>NUCLEOTIDE SEQUENCE [LARGE SCALE GENOMIC DNA]</scope>
    <source>
        <strain evidence="8">Chol</strain>
    </source>
</reference>
<evidence type="ECO:0000256" key="1">
    <source>
        <dbReference type="ARBA" id="ARBA00004370"/>
    </source>
</evidence>
<dbReference type="PROSITE" id="PS50885">
    <property type="entry name" value="HAMP"/>
    <property type="match status" value="1"/>
</dbReference>
<comment type="similarity">
    <text evidence="3">Belongs to the methyl-accepting chemotaxis (MCP) protein family.</text>
</comment>
<dbReference type="SUPFAM" id="SSF58104">
    <property type="entry name" value="Methyl-accepting chemotaxis protein (MCP) signaling domain"/>
    <property type="match status" value="1"/>
</dbReference>
<dbReference type="Gene3D" id="1.10.287.950">
    <property type="entry name" value="Methyl-accepting chemotaxis protein"/>
    <property type="match status" value="1"/>
</dbReference>
<dbReference type="PROSITE" id="PS50111">
    <property type="entry name" value="CHEMOTAXIS_TRANSDUC_2"/>
    <property type="match status" value="1"/>
</dbReference>
<evidence type="ECO:0000313" key="9">
    <source>
        <dbReference type="Proteomes" id="UP000242886"/>
    </source>
</evidence>
<feature type="domain" description="Methyl-accepting transducer" evidence="6">
    <location>
        <begin position="256"/>
        <end position="492"/>
    </location>
</feature>
<dbReference type="Proteomes" id="UP000242886">
    <property type="component" value="Chromosome SDENCHOL"/>
</dbReference>
<protein>
    <submittedName>
        <fullName evidence="8">Methyl-accepting chemotaxis protein</fullName>
    </submittedName>
</protein>
<keyword evidence="5" id="KW-1133">Transmembrane helix</keyword>
<dbReference type="SMART" id="SM00304">
    <property type="entry name" value="HAMP"/>
    <property type="match status" value="1"/>
</dbReference>
<dbReference type="EMBL" id="LT837803">
    <property type="protein sequence ID" value="SMB31545.1"/>
    <property type="molecule type" value="Genomic_DNA"/>
</dbReference>
<feature type="transmembrane region" description="Helical" evidence="5">
    <location>
        <begin position="179"/>
        <end position="197"/>
    </location>
</feature>
<evidence type="ECO:0000256" key="3">
    <source>
        <dbReference type="ARBA" id="ARBA00029447"/>
    </source>
</evidence>
<comment type="subcellular location">
    <subcellularLocation>
        <location evidence="1">Membrane</location>
    </subcellularLocation>
</comment>
<dbReference type="GO" id="GO:0004888">
    <property type="term" value="F:transmembrane signaling receptor activity"/>
    <property type="evidence" value="ECO:0007669"/>
    <property type="project" value="InterPro"/>
</dbReference>
<dbReference type="Pfam" id="PF00015">
    <property type="entry name" value="MCPsignal"/>
    <property type="match status" value="1"/>
</dbReference>
<evidence type="ECO:0000259" key="7">
    <source>
        <dbReference type="PROSITE" id="PS50885"/>
    </source>
</evidence>
<evidence type="ECO:0000256" key="2">
    <source>
        <dbReference type="ARBA" id="ARBA00023224"/>
    </source>
</evidence>
<dbReference type="FunFam" id="1.10.287.950:FF:000001">
    <property type="entry name" value="Methyl-accepting chemotaxis sensory transducer"/>
    <property type="match status" value="1"/>
</dbReference>
<dbReference type="CDD" id="cd06225">
    <property type="entry name" value="HAMP"/>
    <property type="match status" value="1"/>
</dbReference>
<dbReference type="CDD" id="cd11386">
    <property type="entry name" value="MCP_signal"/>
    <property type="match status" value="1"/>
</dbReference>
<dbReference type="GO" id="GO:0007165">
    <property type="term" value="P:signal transduction"/>
    <property type="evidence" value="ECO:0007669"/>
    <property type="project" value="UniProtKB-KW"/>
</dbReference>
<keyword evidence="5" id="KW-0812">Transmembrane</keyword>
<evidence type="ECO:0000256" key="5">
    <source>
        <dbReference type="SAM" id="Phobius"/>
    </source>
</evidence>
<dbReference type="InterPro" id="IPR004090">
    <property type="entry name" value="Chemotax_Me-accpt_rcpt"/>
</dbReference>
<dbReference type="PANTHER" id="PTHR32089:SF112">
    <property type="entry name" value="LYSOZYME-LIKE PROTEIN-RELATED"/>
    <property type="match status" value="1"/>
</dbReference>
<dbReference type="OrthoDB" id="9177860at2"/>
<dbReference type="Gene3D" id="6.10.340.10">
    <property type="match status" value="1"/>
</dbReference>
<gene>
    <name evidence="8" type="ORF">SDENCHOL_21189</name>
</gene>
<dbReference type="SMART" id="SM00283">
    <property type="entry name" value="MA"/>
    <property type="match status" value="1"/>
</dbReference>
<dbReference type="InterPro" id="IPR003660">
    <property type="entry name" value="HAMP_dom"/>
</dbReference>
<keyword evidence="9" id="KW-1185">Reference proteome</keyword>
<organism evidence="8 9">
    <name type="scientific">Sterolibacterium denitrificans</name>
    <dbReference type="NCBI Taxonomy" id="157592"/>
    <lineage>
        <taxon>Bacteria</taxon>
        <taxon>Pseudomonadati</taxon>
        <taxon>Pseudomonadota</taxon>
        <taxon>Betaproteobacteria</taxon>
        <taxon>Nitrosomonadales</taxon>
        <taxon>Sterolibacteriaceae</taxon>
        <taxon>Sterolibacterium</taxon>
    </lineage>
</organism>
<dbReference type="RefSeq" id="WP_067170401.1">
    <property type="nucleotide sequence ID" value="NZ_LFZK01000001.1"/>
</dbReference>
<dbReference type="AlphaFoldDB" id="A0A7Z7HSZ4"/>
<feature type="domain" description="HAMP" evidence="7">
    <location>
        <begin position="198"/>
        <end position="251"/>
    </location>
</feature>
<dbReference type="GO" id="GO:0006935">
    <property type="term" value="P:chemotaxis"/>
    <property type="evidence" value="ECO:0007669"/>
    <property type="project" value="InterPro"/>
</dbReference>